<evidence type="ECO:0000256" key="1">
    <source>
        <dbReference type="ARBA" id="ARBA00022679"/>
    </source>
</evidence>
<name>A0A4Q7INH0_9GAMM</name>
<dbReference type="InterPro" id="IPR050832">
    <property type="entry name" value="Bact_Acetyltransf"/>
</dbReference>
<dbReference type="RefSeq" id="WP_130256055.1">
    <property type="nucleotide sequence ID" value="NZ_PPSX01000048.1"/>
</dbReference>
<dbReference type="GO" id="GO:0016747">
    <property type="term" value="F:acyltransferase activity, transferring groups other than amino-acyl groups"/>
    <property type="evidence" value="ECO:0007669"/>
    <property type="project" value="InterPro"/>
</dbReference>
<dbReference type="AlphaFoldDB" id="A0A4Q7INH0"/>
<dbReference type="EMBL" id="PPSX01000048">
    <property type="protein sequence ID" value="RZQ52587.1"/>
    <property type="molecule type" value="Genomic_DNA"/>
</dbReference>
<evidence type="ECO:0000313" key="5">
    <source>
        <dbReference type="Proteomes" id="UP000291338"/>
    </source>
</evidence>
<reference evidence="4 5" key="1">
    <citation type="submission" date="2018-01" db="EMBL/GenBank/DDBJ databases">
        <title>Co-occurrence of chitin degradation, pigmentation and bioactivity in marine Pseudoalteromonas.</title>
        <authorList>
            <person name="Paulsen S."/>
            <person name="Gram L."/>
            <person name="Machado H."/>
        </authorList>
    </citation>
    <scope>NUCLEOTIDE SEQUENCE [LARGE SCALE GENOMIC DNA]</scope>
    <source>
        <strain evidence="4 5">S3898</strain>
    </source>
</reference>
<dbReference type="InterPro" id="IPR016181">
    <property type="entry name" value="Acyl_CoA_acyltransferase"/>
</dbReference>
<dbReference type="Pfam" id="PF00583">
    <property type="entry name" value="Acetyltransf_1"/>
    <property type="match status" value="1"/>
</dbReference>
<accession>A0A4Q7INH0</accession>
<keyword evidence="2" id="KW-0012">Acyltransferase</keyword>
<dbReference type="Proteomes" id="UP000291338">
    <property type="component" value="Unassembled WGS sequence"/>
</dbReference>
<dbReference type="SUPFAM" id="SSF55729">
    <property type="entry name" value="Acyl-CoA N-acyltransferases (Nat)"/>
    <property type="match status" value="1"/>
</dbReference>
<dbReference type="InterPro" id="IPR000182">
    <property type="entry name" value="GNAT_dom"/>
</dbReference>
<evidence type="ECO:0000259" key="3">
    <source>
        <dbReference type="PROSITE" id="PS51186"/>
    </source>
</evidence>
<sequence length="168" mass="18873">MTAALCYQNTASLHFLPSQIRIGGLEERQVIKLLKEHIIDMYAASPEECVHTLNINALQSETIKFWSAWRGDEAVGCVAIKYLSPYHCEIKSMRTSNKARGTGVGRQLLEHVVQYAKLNGVKRLSLETGTMDFFAPARKLYSQNGFEPCGPFGNYEVDPHSCFMTLIL</sequence>
<gene>
    <name evidence="4" type="ORF">C1E23_13375</name>
</gene>
<dbReference type="PANTHER" id="PTHR43877">
    <property type="entry name" value="AMINOALKYLPHOSPHONATE N-ACETYLTRANSFERASE-RELATED-RELATED"/>
    <property type="match status" value="1"/>
</dbReference>
<feature type="domain" description="N-acetyltransferase" evidence="3">
    <location>
        <begin position="25"/>
        <end position="168"/>
    </location>
</feature>
<evidence type="ECO:0000256" key="2">
    <source>
        <dbReference type="ARBA" id="ARBA00023315"/>
    </source>
</evidence>
<keyword evidence="1 4" id="KW-0808">Transferase</keyword>
<proteinExistence type="predicted"/>
<dbReference type="CDD" id="cd04301">
    <property type="entry name" value="NAT_SF"/>
    <property type="match status" value="1"/>
</dbReference>
<dbReference type="PANTHER" id="PTHR43877:SF5">
    <property type="entry name" value="BLL8307 PROTEIN"/>
    <property type="match status" value="1"/>
</dbReference>
<dbReference type="Gene3D" id="3.40.630.30">
    <property type="match status" value="1"/>
</dbReference>
<organism evidence="4 5">
    <name type="scientific">Pseudoalteromonas phenolica</name>
    <dbReference type="NCBI Taxonomy" id="161398"/>
    <lineage>
        <taxon>Bacteria</taxon>
        <taxon>Pseudomonadati</taxon>
        <taxon>Pseudomonadota</taxon>
        <taxon>Gammaproteobacteria</taxon>
        <taxon>Alteromonadales</taxon>
        <taxon>Pseudoalteromonadaceae</taxon>
        <taxon>Pseudoalteromonas</taxon>
    </lineage>
</organism>
<dbReference type="PROSITE" id="PS51186">
    <property type="entry name" value="GNAT"/>
    <property type="match status" value="1"/>
</dbReference>
<evidence type="ECO:0000313" key="4">
    <source>
        <dbReference type="EMBL" id="RZQ52587.1"/>
    </source>
</evidence>
<protein>
    <submittedName>
        <fullName evidence="4">GNAT family N-acetyltransferase</fullName>
    </submittedName>
</protein>
<comment type="caution">
    <text evidence="4">The sequence shown here is derived from an EMBL/GenBank/DDBJ whole genome shotgun (WGS) entry which is preliminary data.</text>
</comment>